<evidence type="ECO:0000313" key="2">
    <source>
        <dbReference type="EMBL" id="RWR14107.1"/>
    </source>
</evidence>
<dbReference type="Proteomes" id="UP000273811">
    <property type="component" value="Unassembled WGS sequence"/>
</dbReference>
<keyword evidence="1" id="KW-0812">Transmembrane</keyword>
<sequence>MKALAYALAGSVIIHTLYFTYTLLAGYIRTMFYKPDISGSWEQAHYLQSEVAFGASVSPYVSILTFLAGTLFCGFIICIYRIAVKKAQ</sequence>
<gene>
    <name evidence="2" type="ORF">D4N35_002760</name>
</gene>
<proteinExistence type="predicted"/>
<dbReference type="EMBL" id="QYTU02000003">
    <property type="protein sequence ID" value="RWR14107.1"/>
    <property type="molecule type" value="Genomic_DNA"/>
</dbReference>
<evidence type="ECO:0000256" key="1">
    <source>
        <dbReference type="SAM" id="Phobius"/>
    </source>
</evidence>
<accession>A0A443J100</accession>
<protein>
    <recommendedName>
        <fullName evidence="4">Menaquinol-cytochrome c reductase cytochrome b subunit</fullName>
    </recommendedName>
</protein>
<evidence type="ECO:0008006" key="4">
    <source>
        <dbReference type="Google" id="ProtNLM"/>
    </source>
</evidence>
<organism evidence="2 3">
    <name type="scientific">Siminovitchia fortis</name>
    <dbReference type="NCBI Taxonomy" id="254758"/>
    <lineage>
        <taxon>Bacteria</taxon>
        <taxon>Bacillati</taxon>
        <taxon>Bacillota</taxon>
        <taxon>Bacilli</taxon>
        <taxon>Bacillales</taxon>
        <taxon>Bacillaceae</taxon>
        <taxon>Siminovitchia</taxon>
    </lineage>
</organism>
<comment type="caution">
    <text evidence="2">The sequence shown here is derived from an EMBL/GenBank/DDBJ whole genome shotgun (WGS) entry which is preliminary data.</text>
</comment>
<keyword evidence="1" id="KW-1133">Transmembrane helix</keyword>
<feature type="transmembrane region" description="Helical" evidence="1">
    <location>
        <begin position="60"/>
        <end position="83"/>
    </location>
</feature>
<name>A0A443J100_9BACI</name>
<dbReference type="OrthoDB" id="2971310at2"/>
<reference evidence="2" key="1">
    <citation type="submission" date="2018-12" db="EMBL/GenBank/DDBJ databases">
        <authorList>
            <person name="Sun L."/>
            <person name="Chen Z."/>
        </authorList>
    </citation>
    <scope>NUCLEOTIDE SEQUENCE [LARGE SCALE GENOMIC DNA]</scope>
    <source>
        <strain evidence="2">DSM 16012</strain>
    </source>
</reference>
<keyword evidence="1" id="KW-0472">Membrane</keyword>
<dbReference type="RefSeq" id="WP_120069625.1">
    <property type="nucleotide sequence ID" value="NZ_CP126113.1"/>
</dbReference>
<evidence type="ECO:0000313" key="3">
    <source>
        <dbReference type="Proteomes" id="UP000273811"/>
    </source>
</evidence>
<dbReference type="AlphaFoldDB" id="A0A443J100"/>
<feature type="transmembrane region" description="Helical" evidence="1">
    <location>
        <begin position="7"/>
        <end position="28"/>
    </location>
</feature>
<keyword evidence="3" id="KW-1185">Reference proteome</keyword>